<dbReference type="HOGENOM" id="CLU_1925426_0_0_0"/>
<keyword evidence="3" id="KW-1185">Reference proteome</keyword>
<evidence type="ECO:0000313" key="2">
    <source>
        <dbReference type="EMBL" id="ADR37757.1"/>
    </source>
</evidence>
<protein>
    <recommendedName>
        <fullName evidence="1">Antitoxin Xre-like helix-turn-helix domain-containing protein</fullName>
    </recommendedName>
</protein>
<dbReference type="Proteomes" id="UP000008722">
    <property type="component" value="Plasmid pOCEPR01"/>
</dbReference>
<keyword evidence="2" id="KW-0614">Plasmid</keyword>
<dbReference type="Pfam" id="PF20432">
    <property type="entry name" value="Xre-like-HTH"/>
    <property type="match status" value="1"/>
</dbReference>
<dbReference type="eggNOG" id="ENOG502ZW3E">
    <property type="taxonomic scope" value="Bacteria"/>
</dbReference>
<dbReference type="RefSeq" id="WP_013449737.1">
    <property type="nucleotide sequence ID" value="NC_014753.1"/>
</dbReference>
<dbReference type="AlphaFoldDB" id="E4UAX2"/>
<reference evidence="3" key="1">
    <citation type="submission" date="2010-11" db="EMBL/GenBank/DDBJ databases">
        <title>The complete sequence of plasmid of Oceanithermus profundus DSM 14977.</title>
        <authorList>
            <consortium name="US DOE Joint Genome Institute (JGI-PGF)"/>
            <person name="Lucas S."/>
            <person name="Copeland A."/>
            <person name="Lapidus A."/>
            <person name="Bruce D."/>
            <person name="Goodwin L."/>
            <person name="Pitluck S."/>
            <person name="Kyrpides N."/>
            <person name="Mavromatis K."/>
            <person name="Pagani I."/>
            <person name="Ivanova N."/>
            <person name="Zhang X."/>
            <person name="Brettin T."/>
            <person name="Detter J.C."/>
            <person name="Tapia R."/>
            <person name="Han C."/>
            <person name="Land M."/>
            <person name="Hauser L."/>
            <person name="Markowitz V."/>
            <person name="Cheng J.-F."/>
            <person name="Hugenholtz P."/>
            <person name="Woyke T."/>
            <person name="Wu D."/>
            <person name="Tindall B."/>
            <person name="Faehnrich R."/>
            <person name="Brambilla E."/>
            <person name="Klenk H.-P."/>
            <person name="Eisen J.A."/>
        </authorList>
    </citation>
    <scope>NUCLEOTIDE SEQUENCE [LARGE SCALE GENOMIC DNA]</scope>
    <source>
        <strain evidence="3">DSM 14977 / NBRC 100410 / VKM B-2274 / 506</strain>
        <plasmid evidence="3">Plasmid pOCEPR01</plasmid>
    </source>
</reference>
<dbReference type="EMBL" id="CP002362">
    <property type="protein sequence ID" value="ADR37757.1"/>
    <property type="molecule type" value="Genomic_DNA"/>
</dbReference>
<proteinExistence type="predicted"/>
<feature type="domain" description="Antitoxin Xre-like helix-turn-helix" evidence="1">
    <location>
        <begin position="26"/>
        <end position="74"/>
    </location>
</feature>
<geneLocation type="plasmid" evidence="2 3">
    <name>pOCEPR01</name>
</geneLocation>
<dbReference type="GO" id="GO:0003677">
    <property type="term" value="F:DNA binding"/>
    <property type="evidence" value="ECO:0007669"/>
    <property type="project" value="InterPro"/>
</dbReference>
<evidence type="ECO:0000259" key="1">
    <source>
        <dbReference type="Pfam" id="PF20432"/>
    </source>
</evidence>
<accession>E4UAX2</accession>
<reference evidence="2 3" key="2">
    <citation type="journal article" date="2011" name="Stand. Genomic Sci.">
        <title>Complete genome sequence of Oceanithermus profundus type strain (506).</title>
        <authorList>
            <person name="Pati A."/>
            <person name="Zhang X."/>
            <person name="Lapidus A."/>
            <person name="Nolan M."/>
            <person name="Lucas S."/>
            <person name="Del Rio T.G."/>
            <person name="Tice H."/>
            <person name="Cheng J.F."/>
            <person name="Tapia R."/>
            <person name="Han C."/>
            <person name="Goodwin L."/>
            <person name="Pitluck S."/>
            <person name="Liolios K."/>
            <person name="Pagani I."/>
            <person name="Ivanova N."/>
            <person name="Mavromatis K."/>
            <person name="Chen A."/>
            <person name="Palaniappan K."/>
            <person name="Hauser L."/>
            <person name="Jeffries C.D."/>
            <person name="Brambilla E.M."/>
            <person name="Rohl A."/>
            <person name="Mwirichia R."/>
            <person name="Rohde M."/>
            <person name="Tindall B.J."/>
            <person name="Sikorski J."/>
            <person name="Wirth R."/>
            <person name="Goker M."/>
            <person name="Woyke T."/>
            <person name="Detter J.C."/>
            <person name="Bristow J."/>
            <person name="Eisen J.A."/>
            <person name="Markowitz V."/>
            <person name="Hugenholtz P."/>
            <person name="Kyrpides N.C."/>
            <person name="Klenk H.P."/>
            <person name="Land M."/>
        </authorList>
    </citation>
    <scope>NUCLEOTIDE SEQUENCE [LARGE SCALE GENOMIC DNA]</scope>
    <source>
        <strain evidence="3">DSM 14977 / NBRC 100410 / VKM B-2274 / 506</strain>
        <plasmid evidence="3">Plasmid pOCEPR01</plasmid>
    </source>
</reference>
<evidence type="ECO:0000313" key="3">
    <source>
        <dbReference type="Proteomes" id="UP000008722"/>
    </source>
</evidence>
<sequence length="131" mass="14566">MPLAHTGVFGPAPILPLRNRKKDYDARAIAEVLGIPLSTLAPILGVDSSTLSRNSATPKIRKRAAELERILRMLEELYGDLDYAVAWLKTPSTRWSEEGSLSAIELMAKEPWGMKLVYQTVANLYRGEPET</sequence>
<gene>
    <name evidence="2" type="ordered locus">Ocepr_2309</name>
</gene>
<dbReference type="InterPro" id="IPR046847">
    <property type="entry name" value="Xre-like_HTH"/>
</dbReference>
<organism evidence="2 3">
    <name type="scientific">Oceanithermus profundus (strain DSM 14977 / NBRC 100410 / VKM B-2274 / 506)</name>
    <dbReference type="NCBI Taxonomy" id="670487"/>
    <lineage>
        <taxon>Bacteria</taxon>
        <taxon>Thermotogati</taxon>
        <taxon>Deinococcota</taxon>
        <taxon>Deinococci</taxon>
        <taxon>Thermales</taxon>
        <taxon>Thermaceae</taxon>
        <taxon>Oceanithermus</taxon>
    </lineage>
</organism>
<dbReference type="KEGG" id="opr:Ocepr_2309"/>
<name>E4UAX2_OCEP5</name>